<sequence length="205" mass="22144">MQLFLLTRDSPSLLSHAVFLSLTLQTTLLFLISGVCLGGDVMLSLGPVYGAVGESVQFNTTIRTADRPVRRVRWEVNEKHGITSISGSVQRGGMLYHHRDGLDHHTGSLELQNLSLSDSGNYTVTIYKTGEDQEIKGTVELLVFERISGVSLTGPAQPLIGDQSSANLTCEGTGSIITTEWMKDGQPLSPSNNIIFSADLRSGLP</sequence>
<dbReference type="PANTHER" id="PTHR44337:SF16">
    <property type="entry name" value="CARCINOEMBRYONIC ANTIGEN-RELATED CELL ADHESION MOLECULE 20-LIKE-RELATED"/>
    <property type="match status" value="1"/>
</dbReference>
<gene>
    <name evidence="7" type="primary">LOC115821820</name>
</gene>
<feature type="domain" description="Immunoglobulin" evidence="5">
    <location>
        <begin position="45"/>
        <end position="144"/>
    </location>
</feature>
<dbReference type="InterPro" id="IPR003599">
    <property type="entry name" value="Ig_sub"/>
</dbReference>
<organism evidence="6 7">
    <name type="scientific">Chanos chanos</name>
    <name type="common">Milkfish</name>
    <name type="synonym">Mugil chanos</name>
    <dbReference type="NCBI Taxonomy" id="29144"/>
    <lineage>
        <taxon>Eukaryota</taxon>
        <taxon>Metazoa</taxon>
        <taxon>Chordata</taxon>
        <taxon>Craniata</taxon>
        <taxon>Vertebrata</taxon>
        <taxon>Euteleostomi</taxon>
        <taxon>Actinopterygii</taxon>
        <taxon>Neopterygii</taxon>
        <taxon>Teleostei</taxon>
        <taxon>Ostariophysi</taxon>
        <taxon>Gonorynchiformes</taxon>
        <taxon>Chanidae</taxon>
        <taxon>Chanos</taxon>
    </lineage>
</organism>
<evidence type="ECO:0000256" key="3">
    <source>
        <dbReference type="ARBA" id="ARBA00023180"/>
    </source>
</evidence>
<dbReference type="OrthoDB" id="10012075at2759"/>
<reference evidence="7" key="1">
    <citation type="submission" date="2025-08" db="UniProtKB">
        <authorList>
            <consortium name="RefSeq"/>
        </authorList>
    </citation>
    <scope>IDENTIFICATION</scope>
</reference>
<keyword evidence="3" id="KW-0325">Glycoprotein</keyword>
<evidence type="ECO:0000313" key="7">
    <source>
        <dbReference type="RefSeq" id="XP_030641466.1"/>
    </source>
</evidence>
<evidence type="ECO:0000313" key="6">
    <source>
        <dbReference type="Proteomes" id="UP000504632"/>
    </source>
</evidence>
<accession>A0A6J2WDL3</accession>
<evidence type="ECO:0000256" key="2">
    <source>
        <dbReference type="ARBA" id="ARBA00023157"/>
    </source>
</evidence>
<dbReference type="GeneID" id="115821820"/>
<dbReference type="SUPFAM" id="SSF48726">
    <property type="entry name" value="Immunoglobulin"/>
    <property type="match status" value="2"/>
</dbReference>
<dbReference type="Proteomes" id="UP000504632">
    <property type="component" value="Chromosome 9"/>
</dbReference>
<dbReference type="SMART" id="SM00409">
    <property type="entry name" value="IG"/>
    <property type="match status" value="1"/>
</dbReference>
<proteinExistence type="predicted"/>
<dbReference type="AlphaFoldDB" id="A0A6J2WDL3"/>
<keyword evidence="2" id="KW-1015">Disulfide bond</keyword>
<keyword evidence="4" id="KW-0393">Immunoglobulin domain</keyword>
<keyword evidence="1" id="KW-0732">Signal</keyword>
<dbReference type="InParanoid" id="A0A6J2WDL3"/>
<name>A0A6J2WDL3_CHACN</name>
<keyword evidence="6" id="KW-1185">Reference proteome</keyword>
<evidence type="ECO:0000259" key="5">
    <source>
        <dbReference type="SMART" id="SM00409"/>
    </source>
</evidence>
<protein>
    <submittedName>
        <fullName evidence="7">Carcinoembryonic antigen-related cell adhesion molecule 18</fullName>
    </submittedName>
</protein>
<dbReference type="InterPro" id="IPR013783">
    <property type="entry name" value="Ig-like_fold"/>
</dbReference>
<dbReference type="InterPro" id="IPR052598">
    <property type="entry name" value="IgSF_CEA-related"/>
</dbReference>
<evidence type="ECO:0000256" key="4">
    <source>
        <dbReference type="ARBA" id="ARBA00023319"/>
    </source>
</evidence>
<evidence type="ECO:0000256" key="1">
    <source>
        <dbReference type="ARBA" id="ARBA00022729"/>
    </source>
</evidence>
<dbReference type="RefSeq" id="XP_030641466.1">
    <property type="nucleotide sequence ID" value="XM_030785606.1"/>
</dbReference>
<dbReference type="InterPro" id="IPR036179">
    <property type="entry name" value="Ig-like_dom_sf"/>
</dbReference>
<dbReference type="PANTHER" id="PTHR44337">
    <property type="entry name" value="CARCINOEMBRYONIC ANTIGEN-RELATED CELL ADHESION MOLECULE 8"/>
    <property type="match status" value="1"/>
</dbReference>
<dbReference type="Gene3D" id="2.60.40.10">
    <property type="entry name" value="Immunoglobulins"/>
    <property type="match status" value="1"/>
</dbReference>